<dbReference type="EC" id="2.7.7.65" evidence="1"/>
<dbReference type="InterPro" id="IPR000160">
    <property type="entry name" value="GGDEF_dom"/>
</dbReference>
<dbReference type="SMART" id="SM00267">
    <property type="entry name" value="GGDEF"/>
    <property type="match status" value="1"/>
</dbReference>
<feature type="transmembrane region" description="Helical" evidence="3">
    <location>
        <begin position="177"/>
        <end position="196"/>
    </location>
</feature>
<comment type="caution">
    <text evidence="5">The sequence shown here is derived from an EMBL/GenBank/DDBJ whole genome shotgun (WGS) entry which is preliminary data.</text>
</comment>
<dbReference type="PANTHER" id="PTHR45138">
    <property type="entry name" value="REGULATORY COMPONENTS OF SENSORY TRANSDUCTION SYSTEM"/>
    <property type="match status" value="1"/>
</dbReference>
<organism evidence="5 6">
    <name type="scientific">Bosea psychrotolerans</name>
    <dbReference type="NCBI Taxonomy" id="1871628"/>
    <lineage>
        <taxon>Bacteria</taxon>
        <taxon>Pseudomonadati</taxon>
        <taxon>Pseudomonadota</taxon>
        <taxon>Alphaproteobacteria</taxon>
        <taxon>Hyphomicrobiales</taxon>
        <taxon>Boseaceae</taxon>
        <taxon>Bosea</taxon>
    </lineage>
</organism>
<dbReference type="CDD" id="cd01949">
    <property type="entry name" value="GGDEF"/>
    <property type="match status" value="1"/>
</dbReference>
<reference evidence="5 6" key="1">
    <citation type="submission" date="2018-01" db="EMBL/GenBank/DDBJ databases">
        <title>Genomic Encyclopedia of Type Strains, Phase III (KMG-III): the genomes of soil and plant-associated and newly described type strains.</title>
        <authorList>
            <person name="Whitman W."/>
        </authorList>
    </citation>
    <scope>NUCLEOTIDE SEQUENCE [LARGE SCALE GENOMIC DNA]</scope>
    <source>
        <strain evidence="5 6">1131</strain>
    </source>
</reference>
<dbReference type="GO" id="GO:0005886">
    <property type="term" value="C:plasma membrane"/>
    <property type="evidence" value="ECO:0007669"/>
    <property type="project" value="TreeGrafter"/>
</dbReference>
<protein>
    <recommendedName>
        <fullName evidence="1">diguanylate cyclase</fullName>
        <ecNumber evidence="1">2.7.7.65</ecNumber>
    </recommendedName>
</protein>
<evidence type="ECO:0000313" key="5">
    <source>
        <dbReference type="EMBL" id="POR52653.1"/>
    </source>
</evidence>
<keyword evidence="6" id="KW-1185">Reference proteome</keyword>
<dbReference type="PANTHER" id="PTHR45138:SF9">
    <property type="entry name" value="DIGUANYLATE CYCLASE DGCM-RELATED"/>
    <property type="match status" value="1"/>
</dbReference>
<dbReference type="GO" id="GO:1902201">
    <property type="term" value="P:negative regulation of bacterial-type flagellum-dependent cell motility"/>
    <property type="evidence" value="ECO:0007669"/>
    <property type="project" value="TreeGrafter"/>
</dbReference>
<dbReference type="InterPro" id="IPR050469">
    <property type="entry name" value="Diguanylate_Cyclase"/>
</dbReference>
<feature type="transmembrane region" description="Helical" evidence="3">
    <location>
        <begin position="118"/>
        <end position="139"/>
    </location>
</feature>
<evidence type="ECO:0000256" key="3">
    <source>
        <dbReference type="SAM" id="Phobius"/>
    </source>
</evidence>
<evidence type="ECO:0000313" key="6">
    <source>
        <dbReference type="Proteomes" id="UP000236919"/>
    </source>
</evidence>
<dbReference type="NCBIfam" id="TIGR00254">
    <property type="entry name" value="GGDEF"/>
    <property type="match status" value="1"/>
</dbReference>
<accession>A0A2S4MD16</accession>
<proteinExistence type="predicted"/>
<feature type="domain" description="GGDEF" evidence="4">
    <location>
        <begin position="296"/>
        <end position="428"/>
    </location>
</feature>
<name>A0A2S4MD16_9HYPH</name>
<dbReference type="SUPFAM" id="SSF55073">
    <property type="entry name" value="Nucleotide cyclase"/>
    <property type="match status" value="1"/>
</dbReference>
<dbReference type="PROSITE" id="PS50887">
    <property type="entry name" value="GGDEF"/>
    <property type="match status" value="1"/>
</dbReference>
<dbReference type="AlphaFoldDB" id="A0A2S4MD16"/>
<feature type="transmembrane region" description="Helical" evidence="3">
    <location>
        <begin position="208"/>
        <end position="229"/>
    </location>
</feature>
<sequence>MHRTRCRPTTLGKLGPVAVSASDRVSRPRQVANDDSFKNRSLGVGGSRPRFAFGQTMDLATVLLLHKSSFIVGAICFFYVRWRSKEPGLDFLAIGYGLLGFASTLAGAGEQGALPYEVWTFGSFSIGVTGYALMTMGLLRLSGRQSKPADWLLPAIALSLSATVGGMHWHADNQIRAALFNGDTAAFLGFCCFVILKDFFPERLPARWGLLASLAAAMGFSALVVVKMIAPHYGPIEARYAFFMLIICHFAIALFVIVLVQERAEAQLKRLANTDVLTGIPNRQHFLASIPNQLRTGDAFVMIDIDHFKGVNDRYGHEAGDVVLVGVAQAIAAAAGSGCMIGRLGGEEFGLFLRDQTEATGLAMAEQIRRAVKALGFAAGKETITPSVSAGVALWRGDCNAQKLRDRADQALHLAKRGGRDRVELYADLPGLDKRPFSVIPAADTRHSSSGQHPRVEQRAA</sequence>
<keyword evidence="3" id="KW-1133">Transmembrane helix</keyword>
<dbReference type="GO" id="GO:0043709">
    <property type="term" value="P:cell adhesion involved in single-species biofilm formation"/>
    <property type="evidence" value="ECO:0007669"/>
    <property type="project" value="TreeGrafter"/>
</dbReference>
<dbReference type="EMBL" id="PQFZ01000005">
    <property type="protein sequence ID" value="POR52653.1"/>
    <property type="molecule type" value="Genomic_DNA"/>
</dbReference>
<dbReference type="InterPro" id="IPR043128">
    <property type="entry name" value="Rev_trsase/Diguanyl_cyclase"/>
</dbReference>
<dbReference type="Pfam" id="PF00990">
    <property type="entry name" value="GGDEF"/>
    <property type="match status" value="1"/>
</dbReference>
<dbReference type="GO" id="GO:0052621">
    <property type="term" value="F:diguanylate cyclase activity"/>
    <property type="evidence" value="ECO:0007669"/>
    <property type="project" value="UniProtKB-EC"/>
</dbReference>
<feature type="transmembrane region" description="Helical" evidence="3">
    <location>
        <begin position="87"/>
        <end position="106"/>
    </location>
</feature>
<feature type="transmembrane region" description="Helical" evidence="3">
    <location>
        <begin position="59"/>
        <end position="80"/>
    </location>
</feature>
<feature type="transmembrane region" description="Helical" evidence="3">
    <location>
        <begin position="241"/>
        <end position="260"/>
    </location>
</feature>
<keyword evidence="3" id="KW-0812">Transmembrane</keyword>
<dbReference type="InterPro" id="IPR029787">
    <property type="entry name" value="Nucleotide_cyclase"/>
</dbReference>
<dbReference type="Proteomes" id="UP000236919">
    <property type="component" value="Unassembled WGS sequence"/>
</dbReference>
<evidence type="ECO:0000259" key="4">
    <source>
        <dbReference type="PROSITE" id="PS50887"/>
    </source>
</evidence>
<keyword evidence="3" id="KW-0472">Membrane</keyword>
<evidence type="ECO:0000256" key="2">
    <source>
        <dbReference type="ARBA" id="ARBA00034247"/>
    </source>
</evidence>
<gene>
    <name evidence="5" type="ORF">CYD53_105318</name>
</gene>
<comment type="catalytic activity">
    <reaction evidence="2">
        <text>2 GTP = 3',3'-c-di-GMP + 2 diphosphate</text>
        <dbReference type="Rhea" id="RHEA:24898"/>
        <dbReference type="ChEBI" id="CHEBI:33019"/>
        <dbReference type="ChEBI" id="CHEBI:37565"/>
        <dbReference type="ChEBI" id="CHEBI:58805"/>
        <dbReference type="EC" id="2.7.7.65"/>
    </reaction>
</comment>
<dbReference type="Gene3D" id="3.30.70.270">
    <property type="match status" value="1"/>
</dbReference>
<evidence type="ECO:0000256" key="1">
    <source>
        <dbReference type="ARBA" id="ARBA00012528"/>
    </source>
</evidence>